<keyword evidence="4" id="KW-1185">Reference proteome</keyword>
<dbReference type="Pfam" id="PF13568">
    <property type="entry name" value="OMP_b-brl_2"/>
    <property type="match status" value="1"/>
</dbReference>
<protein>
    <submittedName>
        <fullName evidence="3">PorT family protein</fullName>
    </submittedName>
</protein>
<dbReference type="InterPro" id="IPR025665">
    <property type="entry name" value="Beta-barrel_OMP_2"/>
</dbReference>
<evidence type="ECO:0000313" key="3">
    <source>
        <dbReference type="EMBL" id="TXF86020.1"/>
    </source>
</evidence>
<gene>
    <name evidence="3" type="ORF">FUA23_19995</name>
</gene>
<sequence length="234" mass="24642">MRTLLTTLVFALLGTFVYAQTETTPAGVSFGLRAGYGSSNIRTDSEFDAVSDQFDNTSALSFGAFADIPFGNVVSFRPGIEINRRGTVLNIAADQEVFGINVPLGAQAKTRFTYVDVPLLVQAKLPTTGAVQPYAFAGASLGYATGGNLRTTATAIIEFNLMSSDIDLDAINYERFHVAAVGGAGAKFSLAPGFGAFVEGRFEQSLTEPYDVPLATAKTGFKGLNFGAGVTFSL</sequence>
<evidence type="ECO:0000256" key="1">
    <source>
        <dbReference type="SAM" id="SignalP"/>
    </source>
</evidence>
<dbReference type="InterPro" id="IPR011250">
    <property type="entry name" value="OMP/PagP_B-barrel"/>
</dbReference>
<evidence type="ECO:0000313" key="4">
    <source>
        <dbReference type="Proteomes" id="UP000321907"/>
    </source>
</evidence>
<dbReference type="RefSeq" id="WP_147932550.1">
    <property type="nucleotide sequence ID" value="NZ_VOXD01000042.1"/>
</dbReference>
<reference evidence="3 4" key="1">
    <citation type="submission" date="2019-08" db="EMBL/GenBank/DDBJ databases">
        <title>Lewinella sp. strain SSH13 Genome sequencing and assembly.</title>
        <authorList>
            <person name="Kim I."/>
        </authorList>
    </citation>
    <scope>NUCLEOTIDE SEQUENCE [LARGE SCALE GENOMIC DNA]</scope>
    <source>
        <strain evidence="3 4">SSH13</strain>
    </source>
</reference>
<dbReference type="EMBL" id="VOXD01000042">
    <property type="protein sequence ID" value="TXF86020.1"/>
    <property type="molecule type" value="Genomic_DNA"/>
</dbReference>
<dbReference type="AlphaFoldDB" id="A0A5C7F8V0"/>
<dbReference type="Proteomes" id="UP000321907">
    <property type="component" value="Unassembled WGS sequence"/>
</dbReference>
<comment type="caution">
    <text evidence="3">The sequence shown here is derived from an EMBL/GenBank/DDBJ whole genome shotgun (WGS) entry which is preliminary data.</text>
</comment>
<dbReference type="OrthoDB" id="947434at2"/>
<dbReference type="SUPFAM" id="SSF56925">
    <property type="entry name" value="OMPA-like"/>
    <property type="match status" value="1"/>
</dbReference>
<proteinExistence type="predicted"/>
<keyword evidence="1" id="KW-0732">Signal</keyword>
<accession>A0A5C7F8V0</accession>
<feature type="signal peptide" evidence="1">
    <location>
        <begin position="1"/>
        <end position="19"/>
    </location>
</feature>
<name>A0A5C7F8V0_9BACT</name>
<feature type="domain" description="Outer membrane protein beta-barrel" evidence="2">
    <location>
        <begin position="19"/>
        <end position="207"/>
    </location>
</feature>
<evidence type="ECO:0000259" key="2">
    <source>
        <dbReference type="Pfam" id="PF13568"/>
    </source>
</evidence>
<organism evidence="3 4">
    <name type="scientific">Neolewinella aurantiaca</name>
    <dbReference type="NCBI Taxonomy" id="2602767"/>
    <lineage>
        <taxon>Bacteria</taxon>
        <taxon>Pseudomonadati</taxon>
        <taxon>Bacteroidota</taxon>
        <taxon>Saprospiria</taxon>
        <taxon>Saprospirales</taxon>
        <taxon>Lewinellaceae</taxon>
        <taxon>Neolewinella</taxon>
    </lineage>
</organism>
<feature type="chain" id="PRO_5022679371" evidence="1">
    <location>
        <begin position="20"/>
        <end position="234"/>
    </location>
</feature>
<dbReference type="Gene3D" id="2.40.160.20">
    <property type="match status" value="1"/>
</dbReference>